<protein>
    <recommendedName>
        <fullName evidence="2">AraC-type arabinose-binding/dimerisation domain-containing protein</fullName>
    </recommendedName>
</protein>
<dbReference type="SUPFAM" id="SSF51182">
    <property type="entry name" value="RmlC-like cupins"/>
    <property type="match status" value="1"/>
</dbReference>
<proteinExistence type="predicted"/>
<dbReference type="EMBL" id="MN740559">
    <property type="protein sequence ID" value="QHU33611.1"/>
    <property type="molecule type" value="Genomic_DNA"/>
</dbReference>
<evidence type="ECO:0008006" key="2">
    <source>
        <dbReference type="Google" id="ProtNLM"/>
    </source>
</evidence>
<dbReference type="AlphaFoldDB" id="A0A6C0LV25"/>
<accession>A0A6C0LV25</accession>
<dbReference type="InterPro" id="IPR011051">
    <property type="entry name" value="RmlC_Cupin_sf"/>
</dbReference>
<evidence type="ECO:0000313" key="1">
    <source>
        <dbReference type="EMBL" id="QHU33611.1"/>
    </source>
</evidence>
<name>A0A6C0LV25_9ZZZZ</name>
<reference evidence="1" key="1">
    <citation type="journal article" date="2020" name="Nature">
        <title>Giant virus diversity and host interactions through global metagenomics.</title>
        <authorList>
            <person name="Schulz F."/>
            <person name="Roux S."/>
            <person name="Paez-Espino D."/>
            <person name="Jungbluth S."/>
            <person name="Walsh D.A."/>
            <person name="Denef V.J."/>
            <person name="McMahon K.D."/>
            <person name="Konstantinidis K.T."/>
            <person name="Eloe-Fadrosh E.A."/>
            <person name="Kyrpides N.C."/>
            <person name="Woyke T."/>
        </authorList>
    </citation>
    <scope>NUCLEOTIDE SEQUENCE</scope>
    <source>
        <strain evidence="1">GVMAG-S-1016704-121</strain>
    </source>
</reference>
<sequence length="142" mass="17192">MDVLFSKLMFTLGRKRIIYDRDSDEPYLERYYIFLKERTWFPFNIFLHKFLKSDPDDMHSHPWSFATLILWGGYYEQTLNGVTWHGPGSFRVANADTYHRVELYNEQPCWTLFVPLKKEQNWGFLTPNGWVSHVNYRKDKVE</sequence>
<organism evidence="1">
    <name type="scientific">viral metagenome</name>
    <dbReference type="NCBI Taxonomy" id="1070528"/>
    <lineage>
        <taxon>unclassified sequences</taxon>
        <taxon>metagenomes</taxon>
        <taxon>organismal metagenomes</taxon>
    </lineage>
</organism>